<evidence type="ECO:0000256" key="2">
    <source>
        <dbReference type="SAM" id="Phobius"/>
    </source>
</evidence>
<keyword evidence="4" id="KW-1185">Reference proteome</keyword>
<evidence type="ECO:0000313" key="4">
    <source>
        <dbReference type="Proteomes" id="UP000831859"/>
    </source>
</evidence>
<feature type="region of interest" description="Disordered" evidence="1">
    <location>
        <begin position="118"/>
        <end position="160"/>
    </location>
</feature>
<keyword evidence="2" id="KW-0812">Transmembrane</keyword>
<geneLocation type="plasmid" evidence="3 4">
    <name>p2unnamed</name>
</geneLocation>
<dbReference type="NCBIfam" id="TIGR01673">
    <property type="entry name" value="holin_LLH"/>
    <property type="match status" value="1"/>
</dbReference>
<protein>
    <submittedName>
        <fullName evidence="3">Phage holin</fullName>
    </submittedName>
</protein>
<sequence>MQDMLIDIITTVGVAGLLVILGFLARLASRYLKAKADSTENLKQKHELEMASEGLNFLSNAAGSYVTYLDKFQAGGQDKKAKAIGHLTEVANNHGLNVTPATMDGMVEQALNNLRVKQGLPVPDGTKPVEQKASENNNADFMNPDNNGGQHEPLKPGDVK</sequence>
<accession>A0ABY4PJ88</accession>
<feature type="compositionally biased region" description="Low complexity" evidence="1">
    <location>
        <begin position="136"/>
        <end position="147"/>
    </location>
</feature>
<evidence type="ECO:0000256" key="1">
    <source>
        <dbReference type="SAM" id="MobiDB-lite"/>
    </source>
</evidence>
<reference evidence="3 4" key="1">
    <citation type="journal article" date="2022" name="Int. J. Syst. Evol. Microbiol.">
        <title>Apilactobacillus apisilvae sp. nov., Nicolia spurrieriana gen. nov. sp. nov., Bombilactobacillus folatiphilus sp. nov. and Bombilactobacillus thymidiniphilus sp. nov., four new lactic acid bacterial isolates from stingless bees Tetragonula carbonaria and Austroplebeia australis.</title>
        <authorList>
            <person name="Oliphant S.A."/>
            <person name="Watson-Haigh N.S."/>
            <person name="Sumby K.M."/>
            <person name="Gardner J."/>
            <person name="Groom S."/>
            <person name="Jiranek V."/>
        </authorList>
    </citation>
    <scope>NUCLEOTIDE SEQUENCE [LARGE SCALE GENOMIC DNA]</scope>
    <source>
        <strain evidence="3 4">SG5_A10</strain>
    </source>
</reference>
<feature type="transmembrane region" description="Helical" evidence="2">
    <location>
        <begin position="6"/>
        <end position="25"/>
    </location>
</feature>
<proteinExistence type="predicted"/>
<dbReference type="EMBL" id="CP093364">
    <property type="protein sequence ID" value="UQS85829.1"/>
    <property type="molecule type" value="Genomic_DNA"/>
</dbReference>
<dbReference type="Proteomes" id="UP000831859">
    <property type="component" value="Plasmid p2unnamed"/>
</dbReference>
<keyword evidence="2" id="KW-1133">Transmembrane helix</keyword>
<name>A0ABY4PJ88_9LACO</name>
<gene>
    <name evidence="3" type="ORF">MOO46_07770</name>
</gene>
<dbReference type="InterPro" id="IPR010026">
    <property type="entry name" value="Phage_holin_LL-H"/>
</dbReference>
<evidence type="ECO:0000313" key="3">
    <source>
        <dbReference type="EMBL" id="UQS85829.1"/>
    </source>
</evidence>
<organism evidence="3 4">
    <name type="scientific">Apilactobacillus apisilvae</name>
    <dbReference type="NCBI Taxonomy" id="2923364"/>
    <lineage>
        <taxon>Bacteria</taxon>
        <taxon>Bacillati</taxon>
        <taxon>Bacillota</taxon>
        <taxon>Bacilli</taxon>
        <taxon>Lactobacillales</taxon>
        <taxon>Lactobacillaceae</taxon>
        <taxon>Apilactobacillus</taxon>
    </lineage>
</organism>
<dbReference type="Pfam" id="PF09682">
    <property type="entry name" value="Phage_holin_6_1"/>
    <property type="match status" value="1"/>
</dbReference>
<keyword evidence="2" id="KW-0472">Membrane</keyword>
<keyword evidence="3" id="KW-0614">Plasmid</keyword>
<dbReference type="RefSeq" id="WP_249511793.1">
    <property type="nucleotide sequence ID" value="NZ_CP093364.1"/>
</dbReference>